<dbReference type="InterPro" id="IPR001944">
    <property type="entry name" value="Glycoside_Hdrlase_35"/>
</dbReference>
<organism evidence="7 8">
    <name type="scientific">Solibaculum intestinale</name>
    <dbReference type="NCBI Taxonomy" id="3133165"/>
    <lineage>
        <taxon>Bacteria</taxon>
        <taxon>Bacillati</taxon>
        <taxon>Bacillota</taxon>
        <taxon>Clostridia</taxon>
        <taxon>Eubacteriales</taxon>
        <taxon>Oscillospiraceae</taxon>
        <taxon>Solibaculum</taxon>
    </lineage>
</organism>
<dbReference type="Gene3D" id="3.20.20.80">
    <property type="entry name" value="Glycosidases"/>
    <property type="match status" value="1"/>
</dbReference>
<keyword evidence="8" id="KW-1185">Reference proteome</keyword>
<evidence type="ECO:0000256" key="3">
    <source>
        <dbReference type="ARBA" id="ARBA00023295"/>
    </source>
</evidence>
<dbReference type="EC" id="3.2.1.23" evidence="4"/>
<evidence type="ECO:0000256" key="5">
    <source>
        <dbReference type="RuleBase" id="RU003679"/>
    </source>
</evidence>
<evidence type="ECO:0000256" key="4">
    <source>
        <dbReference type="RuleBase" id="RU000675"/>
    </source>
</evidence>
<keyword evidence="2 4" id="KW-0378">Hydrolase</keyword>
<dbReference type="PROSITE" id="PS01182">
    <property type="entry name" value="GLYCOSYL_HYDROL_F35"/>
    <property type="match status" value="1"/>
</dbReference>
<dbReference type="PANTHER" id="PTHR23421">
    <property type="entry name" value="BETA-GALACTOSIDASE RELATED"/>
    <property type="match status" value="1"/>
</dbReference>
<dbReference type="Proteomes" id="UP001489509">
    <property type="component" value="Unassembled WGS sequence"/>
</dbReference>
<evidence type="ECO:0000313" key="8">
    <source>
        <dbReference type="Proteomes" id="UP001489509"/>
    </source>
</evidence>
<evidence type="ECO:0000256" key="1">
    <source>
        <dbReference type="ARBA" id="ARBA00009809"/>
    </source>
</evidence>
<evidence type="ECO:0000256" key="2">
    <source>
        <dbReference type="ARBA" id="ARBA00022801"/>
    </source>
</evidence>
<dbReference type="PRINTS" id="PR00742">
    <property type="entry name" value="GLHYDRLASE35"/>
</dbReference>
<sequence length="787" mass="87193">MSVASAFESILQMKPSMEGEIMRLSLDVSGYEAKKTTPLPFLGMSPKGETLSANSGYFEKNGKPWFPVMGEFHFSRFPCNRWEEEFLKMKAGGINVVATYVFWIHHEEIEGQWDWSGNKDLRRFVALCGRHGLSLLLRIGPWVHGECRNGGFPDWLMKKPFPLRENNEGYFYCVRGFYHNIYKQVDGLLFSQGGPIIGVQLENEYGHVGGLTGEAGKEHLRTLKRIAVEEGFAVPFYTATAWGGGIVVDDEMLPVLGGYVEAPWTQHTNELPANVNYLIEPFLNDTAIASDFREADDDGFTCDIARYPFSTAELGGGLMPTHHRRIKVTGDDTQAMILSKLASGVNLVGYYMYHGGTNPMGRRSSFEESRQTGGNNNYPKLSYDFQAPLGEFGQANDAYHTCKLLHFFLKEFGGALTAMETVIPPVNSKEAEDMDTPRLSIQTDGKSGFLFLNNYQRKRVMTQKVLSIALQTKIGPVTFPDLTLSNGCRAILPFGLSLDGVSLPWATAQPIGRTVVDDTPEYLFFTPQGIPGQFALKGVTVTALENGVQDKAEDLLVLSVSDPKKAMAATLKGKSGTVRLRCLPYEAALTLSFLSNGQAIFFPGLVIDDGETAALFSRTAFTAVCTPHALPPQVKTDGVQVTCQGTDPATGYYRHSLALTPVETQLRLEEIPCMKENVRTWKVTISCEPKGIHDLFLQLHWAGSEARLYLDGALAADTYYIDGVWDIGLSRFEIKGDTDVRLEITAYREGDDIFFDCPPKLENGVACRIEQAQLSPEYQIDLSLMSL</sequence>
<dbReference type="InterPro" id="IPR031330">
    <property type="entry name" value="Gly_Hdrlase_35_cat"/>
</dbReference>
<dbReference type="GO" id="GO:0004565">
    <property type="term" value="F:beta-galactosidase activity"/>
    <property type="evidence" value="ECO:0007669"/>
    <property type="project" value="UniProtKB-EC"/>
</dbReference>
<dbReference type="InterPro" id="IPR017853">
    <property type="entry name" value="GH"/>
</dbReference>
<name>A0ABV1E0V2_9FIRM</name>
<comment type="catalytic activity">
    <reaction evidence="4">
        <text>Hydrolysis of terminal non-reducing beta-D-galactose residues in beta-D-galactosides.</text>
        <dbReference type="EC" id="3.2.1.23"/>
    </reaction>
</comment>
<comment type="similarity">
    <text evidence="1 5">Belongs to the glycosyl hydrolase 35 family.</text>
</comment>
<feature type="domain" description="Glycoside hydrolase 35 catalytic" evidence="6">
    <location>
        <begin position="60"/>
        <end position="406"/>
    </location>
</feature>
<protein>
    <recommendedName>
        <fullName evidence="4">Beta-galactosidase</fullName>
        <ecNumber evidence="4">3.2.1.23</ecNumber>
    </recommendedName>
</protein>
<comment type="caution">
    <text evidence="7">The sequence shown here is derived from an EMBL/GenBank/DDBJ whole genome shotgun (WGS) entry which is preliminary data.</text>
</comment>
<dbReference type="Pfam" id="PF01301">
    <property type="entry name" value="Glyco_hydro_35"/>
    <property type="match status" value="1"/>
</dbReference>
<dbReference type="SUPFAM" id="SSF51445">
    <property type="entry name" value="(Trans)glycosidases"/>
    <property type="match status" value="1"/>
</dbReference>
<evidence type="ECO:0000313" key="7">
    <source>
        <dbReference type="EMBL" id="MEQ2440935.1"/>
    </source>
</evidence>
<dbReference type="EMBL" id="JBBMFD010000014">
    <property type="protein sequence ID" value="MEQ2440935.1"/>
    <property type="molecule type" value="Genomic_DNA"/>
</dbReference>
<dbReference type="InterPro" id="IPR019801">
    <property type="entry name" value="Glyco_hydro_35_CS"/>
</dbReference>
<proteinExistence type="inferred from homology"/>
<accession>A0ABV1E0V2</accession>
<gene>
    <name evidence="7" type="ORF">WMO26_08870</name>
</gene>
<dbReference type="RefSeq" id="WP_349219733.1">
    <property type="nucleotide sequence ID" value="NZ_JBBMFD010000014.1"/>
</dbReference>
<keyword evidence="3 4" id="KW-0326">Glycosidase</keyword>
<evidence type="ECO:0000259" key="6">
    <source>
        <dbReference type="Pfam" id="PF01301"/>
    </source>
</evidence>
<reference evidence="7 8" key="1">
    <citation type="submission" date="2024-03" db="EMBL/GenBank/DDBJ databases">
        <title>Human intestinal bacterial collection.</title>
        <authorList>
            <person name="Pauvert C."/>
            <person name="Hitch T.C.A."/>
            <person name="Clavel T."/>
        </authorList>
    </citation>
    <scope>NUCLEOTIDE SEQUENCE [LARGE SCALE GENOMIC DNA]</scope>
    <source>
        <strain evidence="7 8">CLA-JM-H44</strain>
    </source>
</reference>